<protein>
    <recommendedName>
        <fullName evidence="5">Transmembrane protein</fullName>
    </recommendedName>
</protein>
<gene>
    <name evidence="3" type="ORF">HINF_LOCUS11265</name>
    <name evidence="2" type="ORF">HINF_LOCUS25775</name>
</gene>
<evidence type="ECO:0000313" key="3">
    <source>
        <dbReference type="EMBL" id="CAL5990283.1"/>
    </source>
</evidence>
<keyword evidence="4" id="KW-1185">Reference proteome</keyword>
<evidence type="ECO:0008006" key="5">
    <source>
        <dbReference type="Google" id="ProtNLM"/>
    </source>
</evidence>
<evidence type="ECO:0000256" key="1">
    <source>
        <dbReference type="SAM" id="Phobius"/>
    </source>
</evidence>
<keyword evidence="1" id="KW-0812">Transmembrane</keyword>
<feature type="transmembrane region" description="Helical" evidence="1">
    <location>
        <begin position="520"/>
        <end position="541"/>
    </location>
</feature>
<dbReference type="EMBL" id="CATOUU010000654">
    <property type="protein sequence ID" value="CAI9938130.1"/>
    <property type="molecule type" value="Genomic_DNA"/>
</dbReference>
<dbReference type="AlphaFoldDB" id="A0AA86PF23"/>
<organism evidence="2">
    <name type="scientific">Hexamita inflata</name>
    <dbReference type="NCBI Taxonomy" id="28002"/>
    <lineage>
        <taxon>Eukaryota</taxon>
        <taxon>Metamonada</taxon>
        <taxon>Diplomonadida</taxon>
        <taxon>Hexamitidae</taxon>
        <taxon>Hexamitinae</taxon>
        <taxon>Hexamita</taxon>
    </lineage>
</organism>
<evidence type="ECO:0000313" key="4">
    <source>
        <dbReference type="Proteomes" id="UP001642409"/>
    </source>
</evidence>
<name>A0AA86PF23_9EUKA</name>
<keyword evidence="1" id="KW-1133">Transmembrane helix</keyword>
<reference evidence="3 4" key="2">
    <citation type="submission" date="2024-07" db="EMBL/GenBank/DDBJ databases">
        <authorList>
            <person name="Akdeniz Z."/>
        </authorList>
    </citation>
    <scope>NUCLEOTIDE SEQUENCE [LARGE SCALE GENOMIC DNA]</scope>
</reference>
<sequence length="544" mass="61605">MLLVYYVNNLQCFNTNNTVILNYQTKELLFKAWPRTDDTRETQVCKQLSGDQYTFSVHTNTYTYTYPDLLLYDATQYIQIVIPCIDALGNCALAFKATSAIYTMEFQYAKQNITEVVSNLRRLDFNRSACGTNQYLLYGRNISLAPKYPGVVSNIFQTVSTPSNCKYPLDPISVVAANNQADKKAFVKFFAYPNYVLQANTFRVTPAIFVSQTYPCSLIQYSIPQQGLSSWCNNMVTNLANSSLGYFNVEYNVPGKIPNRDGTLTRDANYTVVYTSNKLQDIVQQHLDCYSSQQLTIFSTSILLQNTLNASMINCKAPIRSFVAYDYDCVVTRVMFQEHEVFTSGEVFTIDFITSSQVLNSSFEWLSCDISTDKQNCLLLLSQKDKLLNYVLNTQQLFYKSNSIIQMFLLQPTLTVSQFSSSQLIIKQTEACVKLSCQQVNAESKYLALSLGNKNKYSGDVLNLSQQMTFPNTKGEYCFQKIFSDNEVKMIRSGMIQFDDVKIPIEAVQDQRKSANVENIQWIVAGTAVVVGLYVGASVWMGRV</sequence>
<keyword evidence="1" id="KW-0472">Membrane</keyword>
<comment type="caution">
    <text evidence="2">The sequence shown here is derived from an EMBL/GenBank/DDBJ whole genome shotgun (WGS) entry which is preliminary data.</text>
</comment>
<dbReference type="EMBL" id="CAXDID020000025">
    <property type="protein sequence ID" value="CAL5990283.1"/>
    <property type="molecule type" value="Genomic_DNA"/>
</dbReference>
<accession>A0AA86PF23</accession>
<proteinExistence type="predicted"/>
<dbReference type="Proteomes" id="UP001642409">
    <property type="component" value="Unassembled WGS sequence"/>
</dbReference>
<reference evidence="2" key="1">
    <citation type="submission" date="2023-06" db="EMBL/GenBank/DDBJ databases">
        <authorList>
            <person name="Kurt Z."/>
        </authorList>
    </citation>
    <scope>NUCLEOTIDE SEQUENCE</scope>
</reference>
<evidence type="ECO:0000313" key="2">
    <source>
        <dbReference type="EMBL" id="CAI9938130.1"/>
    </source>
</evidence>